<dbReference type="PANTHER" id="PTHR30614">
    <property type="entry name" value="MEMBRANE COMPONENT OF AMINO ACID ABC TRANSPORTER"/>
    <property type="match status" value="1"/>
</dbReference>
<keyword evidence="7" id="KW-0029">Amino-acid transport</keyword>
<feature type="domain" description="ABC transmembrane type-1" evidence="14">
    <location>
        <begin position="20"/>
        <end position="216"/>
    </location>
</feature>
<protein>
    <recommendedName>
        <fullName evidence="12">Glutamate/aspartate import permease protein GltK</fullName>
    </recommendedName>
</protein>
<keyword evidence="9 13" id="KW-0472">Membrane</keyword>
<feature type="transmembrane region" description="Helical" evidence="13">
    <location>
        <begin position="95"/>
        <end position="112"/>
    </location>
</feature>
<dbReference type="InterPro" id="IPR000515">
    <property type="entry name" value="MetI-like"/>
</dbReference>
<evidence type="ECO:0000256" key="2">
    <source>
        <dbReference type="ARBA" id="ARBA00010072"/>
    </source>
</evidence>
<dbReference type="NCBIfam" id="NF011687">
    <property type="entry name" value="PRK15107.1"/>
    <property type="match status" value="1"/>
</dbReference>
<dbReference type="Gene3D" id="1.10.3720.10">
    <property type="entry name" value="MetI-like"/>
    <property type="match status" value="1"/>
</dbReference>
<dbReference type="AlphaFoldDB" id="A0A2P8VPG5"/>
<organism evidence="15 16">
    <name type="scientific">Siccibacter turicensis</name>
    <dbReference type="NCBI Taxonomy" id="357233"/>
    <lineage>
        <taxon>Bacteria</taxon>
        <taxon>Pseudomonadati</taxon>
        <taxon>Pseudomonadota</taxon>
        <taxon>Gammaproteobacteria</taxon>
        <taxon>Enterobacterales</taxon>
        <taxon>Enterobacteriaceae</taxon>
        <taxon>Siccibacter</taxon>
    </lineage>
</organism>
<sequence>MYEFDWSSILPAMPYLLDGLMITLKITLTAVVVGIVWGTLLAVMRLSTFKPLAWFASSYVNVFRSIPLVMVLLWFYLIVPGLLQQVLGLSPSTDIRLISAMVAFSMFEAAYYSEIIRAGIQSISRGQSHAALALGMTHWQSMKLIILPQAFRAMVPLLLTQGIVLFQDTSLVYVLSLADFFRTASTIGERDGTQVEMILFAGFVYFVISLSASLLVSYLKRRTVS</sequence>
<keyword evidence="8 13" id="KW-1133">Transmembrane helix</keyword>
<comment type="caution">
    <text evidence="15">The sequence shown here is derived from an EMBL/GenBank/DDBJ whole genome shotgun (WGS) entry which is preliminary data.</text>
</comment>
<dbReference type="SUPFAM" id="SSF161098">
    <property type="entry name" value="MetI-like"/>
    <property type="match status" value="1"/>
</dbReference>
<comment type="function">
    <text evidence="10">Part of the ABC transporter complex GltIJKL involved in glutamate and aspartate uptake. Probably responsible for the translocation of the substrate across the membrane.</text>
</comment>
<accession>A0A2P8VPG5</accession>
<evidence type="ECO:0000256" key="5">
    <source>
        <dbReference type="ARBA" id="ARBA00022519"/>
    </source>
</evidence>
<keyword evidence="4" id="KW-1003">Cell membrane</keyword>
<evidence type="ECO:0000256" key="9">
    <source>
        <dbReference type="ARBA" id="ARBA00023136"/>
    </source>
</evidence>
<dbReference type="FunFam" id="1.10.3720.10:FF:000006">
    <property type="entry name" value="Glutamate/aspartate ABC transporter, permease protein GltK"/>
    <property type="match status" value="1"/>
</dbReference>
<dbReference type="PROSITE" id="PS50928">
    <property type="entry name" value="ABC_TM1"/>
    <property type="match status" value="1"/>
</dbReference>
<feature type="transmembrane region" description="Helical" evidence="13">
    <location>
        <begin position="20"/>
        <end position="44"/>
    </location>
</feature>
<dbReference type="Pfam" id="PF00528">
    <property type="entry name" value="BPD_transp_1"/>
    <property type="match status" value="1"/>
</dbReference>
<evidence type="ECO:0000313" key="16">
    <source>
        <dbReference type="Proteomes" id="UP000240212"/>
    </source>
</evidence>
<evidence type="ECO:0000256" key="13">
    <source>
        <dbReference type="RuleBase" id="RU363032"/>
    </source>
</evidence>
<dbReference type="GO" id="GO:0022857">
    <property type="term" value="F:transmembrane transporter activity"/>
    <property type="evidence" value="ECO:0007669"/>
    <property type="project" value="InterPro"/>
</dbReference>
<proteinExistence type="inferred from homology"/>
<comment type="similarity">
    <text evidence="2">Belongs to the binding-protein-dependent transport system permease family. HisMQ subfamily.</text>
</comment>
<evidence type="ECO:0000256" key="6">
    <source>
        <dbReference type="ARBA" id="ARBA00022692"/>
    </source>
</evidence>
<dbReference type="InterPro" id="IPR010065">
    <property type="entry name" value="AA_ABC_transptr_permease_3TM"/>
</dbReference>
<evidence type="ECO:0000259" key="14">
    <source>
        <dbReference type="PROSITE" id="PS50928"/>
    </source>
</evidence>
<feature type="transmembrane region" description="Helical" evidence="13">
    <location>
        <begin position="65"/>
        <end position="83"/>
    </location>
</feature>
<evidence type="ECO:0000256" key="10">
    <source>
        <dbReference type="ARBA" id="ARBA00060298"/>
    </source>
</evidence>
<dbReference type="PANTHER" id="PTHR30614:SF1">
    <property type="entry name" value="GLUTAMATE_ASPARTATE IMPORT PERMEASE PROTEIN GLTK"/>
    <property type="match status" value="1"/>
</dbReference>
<keyword evidence="5" id="KW-0997">Cell inner membrane</keyword>
<dbReference type="CDD" id="cd06261">
    <property type="entry name" value="TM_PBP2"/>
    <property type="match status" value="1"/>
</dbReference>
<feature type="transmembrane region" description="Helical" evidence="13">
    <location>
        <begin position="153"/>
        <end position="178"/>
    </location>
</feature>
<dbReference type="GO" id="GO:0043190">
    <property type="term" value="C:ATP-binding cassette (ABC) transporter complex"/>
    <property type="evidence" value="ECO:0007669"/>
    <property type="project" value="InterPro"/>
</dbReference>
<gene>
    <name evidence="15" type="ORF">C7G83_01510</name>
</gene>
<keyword evidence="16" id="KW-1185">Reference proteome</keyword>
<dbReference type="InterPro" id="IPR043429">
    <property type="entry name" value="ArtM/GltK/GlnP/TcyL/YhdX-like"/>
</dbReference>
<comment type="subcellular location">
    <subcellularLocation>
        <location evidence="1">Cell inner membrane</location>
        <topology evidence="1">Multi-pass membrane protein</topology>
    </subcellularLocation>
    <subcellularLocation>
        <location evidence="13">Cell membrane</location>
        <topology evidence="13">Multi-pass membrane protein</topology>
    </subcellularLocation>
</comment>
<evidence type="ECO:0000256" key="4">
    <source>
        <dbReference type="ARBA" id="ARBA00022475"/>
    </source>
</evidence>
<dbReference type="STRING" id="1388748.GCA_000463155_01625"/>
<dbReference type="EMBL" id="PYEP01000001">
    <property type="protein sequence ID" value="PSN09457.1"/>
    <property type="molecule type" value="Genomic_DNA"/>
</dbReference>
<dbReference type="OrthoDB" id="9771188at2"/>
<dbReference type="Proteomes" id="UP000240212">
    <property type="component" value="Unassembled WGS sequence"/>
</dbReference>
<evidence type="ECO:0000256" key="1">
    <source>
        <dbReference type="ARBA" id="ARBA00004429"/>
    </source>
</evidence>
<dbReference type="InterPro" id="IPR035906">
    <property type="entry name" value="MetI-like_sf"/>
</dbReference>
<comment type="subunit">
    <text evidence="11">The complex is composed of two ATP-binding proteins (GltL), two transmembrane proteins (GltJ and GltK) and a solute-binding protein (GltI).</text>
</comment>
<feature type="transmembrane region" description="Helical" evidence="13">
    <location>
        <begin position="198"/>
        <end position="219"/>
    </location>
</feature>
<keyword evidence="3 13" id="KW-0813">Transport</keyword>
<reference evidence="15 16" key="1">
    <citation type="submission" date="2018-03" db="EMBL/GenBank/DDBJ databases">
        <title>Draft genome sequence of the first documented clinical Siccibacter turicensis isolate in Austria.</title>
        <authorList>
            <person name="Lepuschitz S."/>
            <person name="Pekard-Amenitsch S."/>
            <person name="Haunold R."/>
            <person name="Schill S."/>
            <person name="Mach R."/>
            <person name="Allerberger F."/>
            <person name="Ruppitsch W."/>
            <person name="Forsythe S.J."/>
        </authorList>
    </citation>
    <scope>NUCLEOTIDE SEQUENCE [LARGE SCALE GENOMIC DNA]</scope>
    <source>
        <strain evidence="15 16">6100069499-17</strain>
    </source>
</reference>
<evidence type="ECO:0000256" key="12">
    <source>
        <dbReference type="ARBA" id="ARBA00073645"/>
    </source>
</evidence>
<dbReference type="RefSeq" id="WP_024547834.1">
    <property type="nucleotide sequence ID" value="NZ_CP188034.1"/>
</dbReference>
<evidence type="ECO:0000256" key="7">
    <source>
        <dbReference type="ARBA" id="ARBA00022970"/>
    </source>
</evidence>
<evidence type="ECO:0000256" key="8">
    <source>
        <dbReference type="ARBA" id="ARBA00022989"/>
    </source>
</evidence>
<evidence type="ECO:0000313" key="15">
    <source>
        <dbReference type="EMBL" id="PSN09457.1"/>
    </source>
</evidence>
<evidence type="ECO:0000256" key="3">
    <source>
        <dbReference type="ARBA" id="ARBA00022448"/>
    </source>
</evidence>
<evidence type="ECO:0000256" key="11">
    <source>
        <dbReference type="ARBA" id="ARBA00062718"/>
    </source>
</evidence>
<name>A0A2P8VPG5_9ENTR</name>
<dbReference type="NCBIfam" id="TIGR01726">
    <property type="entry name" value="HEQRo_perm_3TM"/>
    <property type="match status" value="1"/>
</dbReference>
<keyword evidence="6 13" id="KW-0812">Transmembrane</keyword>
<dbReference type="GO" id="GO:0006865">
    <property type="term" value="P:amino acid transport"/>
    <property type="evidence" value="ECO:0007669"/>
    <property type="project" value="UniProtKB-KW"/>
</dbReference>